<accession>A0ACA9SQJ0</accession>
<dbReference type="Proteomes" id="UP000789920">
    <property type="component" value="Unassembled WGS sequence"/>
</dbReference>
<proteinExistence type="predicted"/>
<keyword evidence="2" id="KW-1185">Reference proteome</keyword>
<reference evidence="1" key="1">
    <citation type="submission" date="2021-06" db="EMBL/GenBank/DDBJ databases">
        <authorList>
            <person name="Kallberg Y."/>
            <person name="Tangrot J."/>
            <person name="Rosling A."/>
        </authorList>
    </citation>
    <scope>NUCLEOTIDE SEQUENCE</scope>
    <source>
        <strain evidence="1">MA461A</strain>
    </source>
</reference>
<organism evidence="1 2">
    <name type="scientific">Racocetra persica</name>
    <dbReference type="NCBI Taxonomy" id="160502"/>
    <lineage>
        <taxon>Eukaryota</taxon>
        <taxon>Fungi</taxon>
        <taxon>Fungi incertae sedis</taxon>
        <taxon>Mucoromycota</taxon>
        <taxon>Glomeromycotina</taxon>
        <taxon>Glomeromycetes</taxon>
        <taxon>Diversisporales</taxon>
        <taxon>Gigasporaceae</taxon>
        <taxon>Racocetra</taxon>
    </lineage>
</organism>
<evidence type="ECO:0000313" key="2">
    <source>
        <dbReference type="Proteomes" id="UP000789920"/>
    </source>
</evidence>
<dbReference type="EMBL" id="CAJVQC010145292">
    <property type="protein sequence ID" value="CAG8845104.1"/>
    <property type="molecule type" value="Genomic_DNA"/>
</dbReference>
<gene>
    <name evidence="1" type="ORF">RPERSI_LOCUS33513</name>
</gene>
<feature type="non-terminal residue" evidence="1">
    <location>
        <position position="1"/>
    </location>
</feature>
<feature type="non-terminal residue" evidence="1">
    <location>
        <position position="47"/>
    </location>
</feature>
<evidence type="ECO:0000313" key="1">
    <source>
        <dbReference type="EMBL" id="CAG8845104.1"/>
    </source>
</evidence>
<name>A0ACA9SQJ0_9GLOM</name>
<protein>
    <submittedName>
        <fullName evidence="1">31072_t:CDS:1</fullName>
    </submittedName>
</protein>
<sequence length="47" mass="5492">TNPIMLSTNDIKRFSPSILFKFTTPGPYKSSWHTYKILSFFTTYDQA</sequence>
<comment type="caution">
    <text evidence="1">The sequence shown here is derived from an EMBL/GenBank/DDBJ whole genome shotgun (WGS) entry which is preliminary data.</text>
</comment>